<dbReference type="InterPro" id="IPR005149">
    <property type="entry name" value="Tscrpt_reg_PadR_N"/>
</dbReference>
<sequence length="220" mass="24668">MSQDDRSQDRILFLLKTRGAQTAAEIGARLDMTSVGARQHLLKLETAGLVESEDRRQGRGRPRKCWRLTQQGHGRFPDRHSELTLELLRSTRELFGEDGLERLIEHREHASIALYRRAVDGQRSLRGKLAALADIRSREGYMADVVAEARGGFLFIENHCPICAAAMACQGLCRSELTIFRAVLGKEVAIERIDHILAGARRCAYRVGARPLPVGRSSRQ</sequence>
<feature type="domain" description="Transcription regulator PadR N-terminal" evidence="1">
    <location>
        <begin position="40"/>
        <end position="75"/>
    </location>
</feature>
<dbReference type="InterPro" id="IPR036390">
    <property type="entry name" value="WH_DNA-bd_sf"/>
</dbReference>
<dbReference type="OrthoDB" id="155998at2"/>
<dbReference type="STRING" id="225324.SAMN02745126_00966"/>
<name>A0A1T4KH10_9HYPH</name>
<dbReference type="SUPFAM" id="SSF46785">
    <property type="entry name" value="Winged helix' DNA-binding domain"/>
    <property type="match status" value="1"/>
</dbReference>
<accession>A0A1T4KH10</accession>
<dbReference type="Pfam" id="PF03551">
    <property type="entry name" value="PadR"/>
    <property type="match status" value="1"/>
</dbReference>
<dbReference type="CDD" id="cd00090">
    <property type="entry name" value="HTH_ARSR"/>
    <property type="match status" value="1"/>
</dbReference>
<organism evidence="2 3">
    <name type="scientific">Enhydrobacter aerosaccus</name>
    <dbReference type="NCBI Taxonomy" id="225324"/>
    <lineage>
        <taxon>Bacteria</taxon>
        <taxon>Pseudomonadati</taxon>
        <taxon>Pseudomonadota</taxon>
        <taxon>Alphaproteobacteria</taxon>
        <taxon>Hyphomicrobiales</taxon>
        <taxon>Enhydrobacter</taxon>
    </lineage>
</organism>
<proteinExistence type="predicted"/>
<dbReference type="AlphaFoldDB" id="A0A1T4KH10"/>
<evidence type="ECO:0000313" key="3">
    <source>
        <dbReference type="Proteomes" id="UP000190092"/>
    </source>
</evidence>
<dbReference type="Proteomes" id="UP000190092">
    <property type="component" value="Unassembled WGS sequence"/>
</dbReference>
<dbReference type="InterPro" id="IPR036388">
    <property type="entry name" value="WH-like_DNA-bd_sf"/>
</dbReference>
<reference evidence="3" key="1">
    <citation type="submission" date="2017-02" db="EMBL/GenBank/DDBJ databases">
        <authorList>
            <person name="Varghese N."/>
            <person name="Submissions S."/>
        </authorList>
    </citation>
    <scope>NUCLEOTIDE SEQUENCE [LARGE SCALE GENOMIC DNA]</scope>
    <source>
        <strain evidence="3">ATCC 27094</strain>
    </source>
</reference>
<dbReference type="GO" id="GO:0006355">
    <property type="term" value="P:regulation of DNA-templated transcription"/>
    <property type="evidence" value="ECO:0007669"/>
    <property type="project" value="UniProtKB-ARBA"/>
</dbReference>
<keyword evidence="3" id="KW-1185">Reference proteome</keyword>
<protein>
    <submittedName>
        <fullName evidence="2">Predicted transcriptional regulator, ArsR family</fullName>
    </submittedName>
</protein>
<dbReference type="RefSeq" id="WP_085932644.1">
    <property type="nucleotide sequence ID" value="NZ_FUWJ01000001.1"/>
</dbReference>
<dbReference type="EMBL" id="FUWJ01000001">
    <property type="protein sequence ID" value="SJZ41712.1"/>
    <property type="molecule type" value="Genomic_DNA"/>
</dbReference>
<dbReference type="InterPro" id="IPR011991">
    <property type="entry name" value="ArsR-like_HTH"/>
</dbReference>
<dbReference type="Gene3D" id="1.10.10.10">
    <property type="entry name" value="Winged helix-like DNA-binding domain superfamily/Winged helix DNA-binding domain"/>
    <property type="match status" value="1"/>
</dbReference>
<gene>
    <name evidence="2" type="ORF">SAMN02745126_00966</name>
</gene>
<evidence type="ECO:0000313" key="2">
    <source>
        <dbReference type="EMBL" id="SJZ41712.1"/>
    </source>
</evidence>
<evidence type="ECO:0000259" key="1">
    <source>
        <dbReference type="Pfam" id="PF03551"/>
    </source>
</evidence>